<dbReference type="InterPro" id="IPR016143">
    <property type="entry name" value="Citrate_synth-like_sm_a-sub"/>
</dbReference>
<dbReference type="PIRSF" id="PIRSF001369">
    <property type="entry name" value="Citrate_synth"/>
    <property type="match status" value="1"/>
</dbReference>
<dbReference type="PRINTS" id="PR00143">
    <property type="entry name" value="CITRTSNTHASE"/>
</dbReference>
<sequence>MRVNPGLEGVIVADTEISYIDGQSGILIYRGYEAKQLALHRSYEEVVYLLWKGRFPDSAELDAFNQALWENQRLTEELKQIIKLIPPDVDMMSVIRAALSSLGDRSFGWPPSLEKAVSLLAITPAIIAARYRHLQGKPIVEPIPNLSFAANYLLMIHGKKPHPAHIRALESYFTLAAEHGLNASTFTARVVASTEADLSSAIIAALGALKGPLHGGAPSEVEGMLEQIGSLEEAEKWMRERLRQGEKLMGFGHRIYKTTDPRAEALRQVVQTGSGAEPWFQFAVEVEKIALALLKEVKPHRQIHTNVEYYTAAILKAIQLPKLLYTPTFAVTRIAGWIAHILEQAKNNRIIRPTSNYIGSMD</sequence>
<protein>
    <recommendedName>
        <fullName evidence="5">Citrate synthase</fullName>
    </recommendedName>
</protein>
<dbReference type="InterPro" id="IPR019810">
    <property type="entry name" value="Citrate_synthase_AS"/>
</dbReference>
<dbReference type="InterPro" id="IPR024176">
    <property type="entry name" value="Citrate_synthase_bac-typ"/>
</dbReference>
<dbReference type="PANTHER" id="PTHR11739">
    <property type="entry name" value="CITRATE SYNTHASE"/>
    <property type="match status" value="1"/>
</dbReference>
<evidence type="ECO:0000313" key="8">
    <source>
        <dbReference type="EMBL" id="MBA4492882.1"/>
    </source>
</evidence>
<comment type="caution">
    <text evidence="8">The sequence shown here is derived from an EMBL/GenBank/DDBJ whole genome shotgun (WGS) entry which is preliminary data.</text>
</comment>
<dbReference type="Gene3D" id="1.10.230.10">
    <property type="entry name" value="Cytochrome P450-Terp, domain 2"/>
    <property type="match status" value="1"/>
</dbReference>
<evidence type="ECO:0000256" key="4">
    <source>
        <dbReference type="ARBA" id="ARBA00049288"/>
    </source>
</evidence>
<accession>A0A7W1WMX9</accession>
<dbReference type="Gene3D" id="1.10.580.10">
    <property type="entry name" value="Citrate Synthase, domain 1"/>
    <property type="match status" value="1"/>
</dbReference>
<evidence type="ECO:0000256" key="2">
    <source>
        <dbReference type="ARBA" id="ARBA00010566"/>
    </source>
</evidence>
<dbReference type="PROSITE" id="PS00480">
    <property type="entry name" value="CITRATE_SYNTHASE"/>
    <property type="match status" value="1"/>
</dbReference>
<comment type="similarity">
    <text evidence="2 5 7">Belongs to the citrate synthase family.</text>
</comment>
<dbReference type="SUPFAM" id="SSF48256">
    <property type="entry name" value="Citrate synthase"/>
    <property type="match status" value="1"/>
</dbReference>
<dbReference type="InterPro" id="IPR036969">
    <property type="entry name" value="Citrate_synthase_sf"/>
</dbReference>
<keyword evidence="9" id="KW-1185">Reference proteome</keyword>
<evidence type="ECO:0000256" key="1">
    <source>
        <dbReference type="ARBA" id="ARBA00005163"/>
    </source>
</evidence>
<dbReference type="GO" id="GO:0005975">
    <property type="term" value="P:carbohydrate metabolic process"/>
    <property type="evidence" value="ECO:0007669"/>
    <property type="project" value="TreeGrafter"/>
</dbReference>
<comment type="pathway">
    <text evidence="1">Carbohydrate metabolism; tricarboxylic acid cycle.</text>
</comment>
<dbReference type="RefSeq" id="WP_181750108.1">
    <property type="nucleotide sequence ID" value="NZ_JACEIQ010000001.1"/>
</dbReference>
<feature type="active site" evidence="6">
    <location>
        <position position="253"/>
    </location>
</feature>
<evidence type="ECO:0000256" key="7">
    <source>
        <dbReference type="RuleBase" id="RU003406"/>
    </source>
</evidence>
<feature type="active site" evidence="6">
    <location>
        <position position="308"/>
    </location>
</feature>
<dbReference type="Pfam" id="PF00285">
    <property type="entry name" value="Citrate_synt"/>
    <property type="match status" value="1"/>
</dbReference>
<proteinExistence type="inferred from homology"/>
<dbReference type="InterPro" id="IPR002020">
    <property type="entry name" value="Citrate_synthase"/>
</dbReference>
<evidence type="ECO:0000256" key="5">
    <source>
        <dbReference type="PIRNR" id="PIRNR001369"/>
    </source>
</evidence>
<reference evidence="8 9" key="1">
    <citation type="submission" date="2020-07" db="EMBL/GenBank/DDBJ databases">
        <authorList>
            <person name="Feng H."/>
        </authorList>
    </citation>
    <scope>NUCLEOTIDE SEQUENCE [LARGE SCALE GENOMIC DNA]</scope>
    <source>
        <strain evidence="9">s-10</strain>
    </source>
</reference>
<dbReference type="AlphaFoldDB" id="A0A7W1WMX9"/>
<dbReference type="GO" id="GO:0006099">
    <property type="term" value="P:tricarboxylic acid cycle"/>
    <property type="evidence" value="ECO:0007669"/>
    <property type="project" value="UniProtKB-UniPathway"/>
</dbReference>
<dbReference type="Proteomes" id="UP000535491">
    <property type="component" value="Unassembled WGS sequence"/>
</dbReference>
<dbReference type="PANTHER" id="PTHR11739:SF23">
    <property type="entry name" value="CITRATE SYNTHASE 2-RELATED"/>
    <property type="match status" value="1"/>
</dbReference>
<comment type="catalytic activity">
    <reaction evidence="4">
        <text>oxaloacetate + acetyl-CoA + H2O = citrate + CoA + H(+)</text>
        <dbReference type="Rhea" id="RHEA:16845"/>
        <dbReference type="ChEBI" id="CHEBI:15377"/>
        <dbReference type="ChEBI" id="CHEBI:15378"/>
        <dbReference type="ChEBI" id="CHEBI:16452"/>
        <dbReference type="ChEBI" id="CHEBI:16947"/>
        <dbReference type="ChEBI" id="CHEBI:57287"/>
        <dbReference type="ChEBI" id="CHEBI:57288"/>
        <dbReference type="EC" id="2.3.3.16"/>
    </reaction>
</comment>
<dbReference type="GO" id="GO:0036440">
    <property type="term" value="F:citrate synthase activity"/>
    <property type="evidence" value="ECO:0007669"/>
    <property type="project" value="UniProtKB-EC"/>
</dbReference>
<evidence type="ECO:0000313" key="9">
    <source>
        <dbReference type="Proteomes" id="UP000535491"/>
    </source>
</evidence>
<dbReference type="EMBL" id="JACEIQ010000001">
    <property type="protein sequence ID" value="MBA4492882.1"/>
    <property type="molecule type" value="Genomic_DNA"/>
</dbReference>
<gene>
    <name evidence="8" type="ORF">H1191_00955</name>
</gene>
<dbReference type="CDD" id="cd06109">
    <property type="entry name" value="BsCS-I_like"/>
    <property type="match status" value="1"/>
</dbReference>
<dbReference type="NCBIfam" id="NF009005">
    <property type="entry name" value="PRK12350.1"/>
    <property type="match status" value="1"/>
</dbReference>
<organism evidence="8 9">
    <name type="scientific">Paenactinomyces guangxiensis</name>
    <dbReference type="NCBI Taxonomy" id="1490290"/>
    <lineage>
        <taxon>Bacteria</taxon>
        <taxon>Bacillati</taxon>
        <taxon>Bacillota</taxon>
        <taxon>Bacilli</taxon>
        <taxon>Bacillales</taxon>
        <taxon>Thermoactinomycetaceae</taxon>
        <taxon>Paenactinomyces</taxon>
    </lineage>
</organism>
<dbReference type="InterPro" id="IPR016142">
    <property type="entry name" value="Citrate_synth-like_lrg_a-sub"/>
</dbReference>
<evidence type="ECO:0000256" key="3">
    <source>
        <dbReference type="ARBA" id="ARBA00022679"/>
    </source>
</evidence>
<evidence type="ECO:0000256" key="6">
    <source>
        <dbReference type="PIRSR" id="PIRSR001369-1"/>
    </source>
</evidence>
<name>A0A7W1WMX9_9BACL</name>
<keyword evidence="3 5" id="KW-0808">Transferase</keyword>
<dbReference type="GO" id="GO:0005829">
    <property type="term" value="C:cytosol"/>
    <property type="evidence" value="ECO:0007669"/>
    <property type="project" value="TreeGrafter"/>
</dbReference>
<dbReference type="UniPathway" id="UPA00223"/>